<evidence type="ECO:0000313" key="2">
    <source>
        <dbReference type="EMBL" id="MCD9640699.1"/>
    </source>
</evidence>
<evidence type="ECO:0000313" key="3">
    <source>
        <dbReference type="Proteomes" id="UP000823775"/>
    </source>
</evidence>
<keyword evidence="3" id="KW-1185">Reference proteome</keyword>
<name>A0ABS8V207_DATST</name>
<gene>
    <name evidence="2" type="ORF">HAX54_026172</name>
</gene>
<feature type="region of interest" description="Disordered" evidence="1">
    <location>
        <begin position="83"/>
        <end position="122"/>
    </location>
</feature>
<comment type="caution">
    <text evidence="2">The sequence shown here is derived from an EMBL/GenBank/DDBJ whole genome shotgun (WGS) entry which is preliminary data.</text>
</comment>
<organism evidence="2 3">
    <name type="scientific">Datura stramonium</name>
    <name type="common">Jimsonweed</name>
    <name type="synonym">Common thornapple</name>
    <dbReference type="NCBI Taxonomy" id="4076"/>
    <lineage>
        <taxon>Eukaryota</taxon>
        <taxon>Viridiplantae</taxon>
        <taxon>Streptophyta</taxon>
        <taxon>Embryophyta</taxon>
        <taxon>Tracheophyta</taxon>
        <taxon>Spermatophyta</taxon>
        <taxon>Magnoliopsida</taxon>
        <taxon>eudicotyledons</taxon>
        <taxon>Gunneridae</taxon>
        <taxon>Pentapetalae</taxon>
        <taxon>asterids</taxon>
        <taxon>lamiids</taxon>
        <taxon>Solanales</taxon>
        <taxon>Solanaceae</taxon>
        <taxon>Solanoideae</taxon>
        <taxon>Datureae</taxon>
        <taxon>Datura</taxon>
    </lineage>
</organism>
<feature type="non-terminal residue" evidence="2">
    <location>
        <position position="142"/>
    </location>
</feature>
<evidence type="ECO:0000256" key="1">
    <source>
        <dbReference type="SAM" id="MobiDB-lite"/>
    </source>
</evidence>
<protein>
    <submittedName>
        <fullName evidence="2">Uncharacterized protein</fullName>
    </submittedName>
</protein>
<sequence>MVERGSAPTVLQHPPLVAYGVNAENCRVSLGILAPERFGSATEQLTQQIEKEATITARKLTYSEQSTGKAEQDQPKPSMAEMLKGNRSVQQVVLQTKEPKKKSKQVWRAKQADNQLESNAQISQETLQLRRKGKNIAITSEE</sequence>
<feature type="compositionally biased region" description="Polar residues" evidence="1">
    <location>
        <begin position="112"/>
        <end position="122"/>
    </location>
</feature>
<accession>A0ABS8V207</accession>
<dbReference type="Proteomes" id="UP000823775">
    <property type="component" value="Unassembled WGS sequence"/>
</dbReference>
<proteinExistence type="predicted"/>
<reference evidence="2 3" key="1">
    <citation type="journal article" date="2021" name="BMC Genomics">
        <title>Datura genome reveals duplications of psychoactive alkaloid biosynthetic genes and high mutation rate following tissue culture.</title>
        <authorList>
            <person name="Rajewski A."/>
            <person name="Carter-House D."/>
            <person name="Stajich J."/>
            <person name="Litt A."/>
        </authorList>
    </citation>
    <scope>NUCLEOTIDE SEQUENCE [LARGE SCALE GENOMIC DNA]</scope>
    <source>
        <strain evidence="2">AR-01</strain>
    </source>
</reference>
<dbReference type="EMBL" id="JACEIK010003180">
    <property type="protein sequence ID" value="MCD9640699.1"/>
    <property type="molecule type" value="Genomic_DNA"/>
</dbReference>